<dbReference type="AlphaFoldDB" id="A0A1X0I454"/>
<proteinExistence type="predicted"/>
<name>A0A1X0I454_9MYCO</name>
<sequence>MKGLSSVFGRRALSKVGVRAFADVLAAEQSAISVTLGNPNLVNNTEVRWKLLLRVTPDAEPPFEVNVNALLPQLSQPRPGTRLPVLYDPKDHSRVQIDPRPADTADVAIEAVTAARPDLAGAQVMGMPMTDVIRQAIADPTAFRQEMMRRGAEIQQQALGAVQAAQTQHAADPVDRLERLAALKDRGLLTDEEFEQQKRKILGE</sequence>
<accession>A0A1X0I454</accession>
<reference evidence="2 3" key="1">
    <citation type="submission" date="2017-02" db="EMBL/GenBank/DDBJ databases">
        <title>The new phylogeny of genus Mycobacterium.</title>
        <authorList>
            <person name="Tortoli E."/>
            <person name="Trovato A."/>
            <person name="Cirillo D.M."/>
        </authorList>
    </citation>
    <scope>NUCLEOTIDE SEQUENCE [LARGE SCALE GENOMIC DNA]</scope>
    <source>
        <strain evidence="2 3">DSM 45000</strain>
    </source>
</reference>
<dbReference type="EMBL" id="MVIE01000044">
    <property type="protein sequence ID" value="ORB34509.1"/>
    <property type="molecule type" value="Genomic_DNA"/>
</dbReference>
<organism evidence="2 3">
    <name type="scientific">Mycobacterium paraseoulense</name>
    <dbReference type="NCBI Taxonomy" id="590652"/>
    <lineage>
        <taxon>Bacteria</taxon>
        <taxon>Bacillati</taxon>
        <taxon>Actinomycetota</taxon>
        <taxon>Actinomycetes</taxon>
        <taxon>Mycobacteriales</taxon>
        <taxon>Mycobacteriaceae</taxon>
        <taxon>Mycobacterium</taxon>
    </lineage>
</organism>
<dbReference type="Pfam" id="PF09851">
    <property type="entry name" value="SHOCT"/>
    <property type="match status" value="1"/>
</dbReference>
<protein>
    <recommendedName>
        <fullName evidence="1">SHOCT domain-containing protein</fullName>
    </recommendedName>
</protein>
<evidence type="ECO:0000259" key="1">
    <source>
        <dbReference type="Pfam" id="PF09851"/>
    </source>
</evidence>
<dbReference type="InterPro" id="IPR018649">
    <property type="entry name" value="SHOCT"/>
</dbReference>
<feature type="domain" description="SHOCT" evidence="1">
    <location>
        <begin position="175"/>
        <end position="202"/>
    </location>
</feature>
<keyword evidence="3" id="KW-1185">Reference proteome</keyword>
<dbReference type="STRING" id="590652.BST39_24055"/>
<evidence type="ECO:0000313" key="3">
    <source>
        <dbReference type="Proteomes" id="UP000192513"/>
    </source>
</evidence>
<gene>
    <name evidence="2" type="ORF">BST39_24055</name>
</gene>
<comment type="caution">
    <text evidence="2">The sequence shown here is derived from an EMBL/GenBank/DDBJ whole genome shotgun (WGS) entry which is preliminary data.</text>
</comment>
<dbReference type="Proteomes" id="UP000192513">
    <property type="component" value="Unassembled WGS sequence"/>
</dbReference>
<evidence type="ECO:0000313" key="2">
    <source>
        <dbReference type="EMBL" id="ORB34509.1"/>
    </source>
</evidence>